<keyword evidence="2" id="KW-1133">Transmembrane helix</keyword>
<evidence type="ECO:0000256" key="2">
    <source>
        <dbReference type="SAM" id="Phobius"/>
    </source>
</evidence>
<dbReference type="VEuPathDB" id="FungiDB:AMAG_00017"/>
<feature type="region of interest" description="Disordered" evidence="1">
    <location>
        <begin position="340"/>
        <end position="382"/>
    </location>
</feature>
<feature type="compositionally biased region" description="Pro residues" evidence="1">
    <location>
        <begin position="283"/>
        <end position="292"/>
    </location>
</feature>
<evidence type="ECO:0000313" key="3">
    <source>
        <dbReference type="EMBL" id="KNE54021.1"/>
    </source>
</evidence>
<feature type="transmembrane region" description="Helical" evidence="2">
    <location>
        <begin position="180"/>
        <end position="201"/>
    </location>
</feature>
<name>A0A0L0RVC4_ALLM3</name>
<reference evidence="3 4" key="1">
    <citation type="submission" date="2009-11" db="EMBL/GenBank/DDBJ databases">
        <title>Annotation of Allomyces macrogynus ATCC 38327.</title>
        <authorList>
            <consortium name="The Broad Institute Genome Sequencing Platform"/>
            <person name="Russ C."/>
            <person name="Cuomo C."/>
            <person name="Burger G."/>
            <person name="Gray M.W."/>
            <person name="Holland P.W.H."/>
            <person name="King N."/>
            <person name="Lang F.B.F."/>
            <person name="Roger A.J."/>
            <person name="Ruiz-Trillo I."/>
            <person name="Young S.K."/>
            <person name="Zeng Q."/>
            <person name="Gargeya S."/>
            <person name="Fitzgerald M."/>
            <person name="Haas B."/>
            <person name="Abouelleil A."/>
            <person name="Alvarado L."/>
            <person name="Arachchi H.M."/>
            <person name="Berlin A."/>
            <person name="Chapman S.B."/>
            <person name="Gearin G."/>
            <person name="Goldberg J."/>
            <person name="Griggs A."/>
            <person name="Gujja S."/>
            <person name="Hansen M."/>
            <person name="Heiman D."/>
            <person name="Howarth C."/>
            <person name="Larimer J."/>
            <person name="Lui A."/>
            <person name="MacDonald P.J.P."/>
            <person name="McCowen C."/>
            <person name="Montmayeur A."/>
            <person name="Murphy C."/>
            <person name="Neiman D."/>
            <person name="Pearson M."/>
            <person name="Priest M."/>
            <person name="Roberts A."/>
            <person name="Saif S."/>
            <person name="Shea T."/>
            <person name="Sisk P."/>
            <person name="Stolte C."/>
            <person name="Sykes S."/>
            <person name="Wortman J."/>
            <person name="Nusbaum C."/>
            <person name="Birren B."/>
        </authorList>
    </citation>
    <scope>NUCLEOTIDE SEQUENCE [LARGE SCALE GENOMIC DNA]</scope>
    <source>
        <strain evidence="3 4">ATCC 38327</strain>
    </source>
</reference>
<keyword evidence="4" id="KW-1185">Reference proteome</keyword>
<evidence type="ECO:0000256" key="1">
    <source>
        <dbReference type="SAM" id="MobiDB-lite"/>
    </source>
</evidence>
<sequence length="382" mass="39068">MHDHPHQSAPRTTLWSMVLVVLLLLPAIVHGVLMSPCASDKDCDTTSEECSGNDKCMSKTCVGPKGTCIDYDSSTYCNAAYTCVRRLSAGAMCSLPSKNDPAYVNLNACQDGLTCDAPFGKCVVSTRSNTTSTTSSSSRTTTPVPSAAGSTPTSASSATNSTTGSGSAVENAGSSSGLTMAQILIIVAAVVAGLLLVVFAIRWRRSPKAAQDARHSPVPASIPAVSQVNAPVDTTPASVSSSGAGAQLVSAKATPQNGPTTAAAMVSNVAQRMTSVVVVEAASPPPPPPPLPARDNLPNSPATGAHRDNPALYGTVAVAVDPDPLFLRTSGQQAADPLFLPTTGPPTAVPDPLYLPTTPAPARQPVVDDELYLPPSQNTPRS</sequence>
<evidence type="ECO:0000313" key="4">
    <source>
        <dbReference type="Proteomes" id="UP000054350"/>
    </source>
</evidence>
<feature type="region of interest" description="Disordered" evidence="1">
    <location>
        <begin position="280"/>
        <end position="309"/>
    </location>
</feature>
<feature type="transmembrane region" description="Helical" evidence="2">
    <location>
        <begin position="12"/>
        <end position="33"/>
    </location>
</feature>
<feature type="compositionally biased region" description="Low complexity" evidence="1">
    <location>
        <begin position="127"/>
        <end position="168"/>
    </location>
</feature>
<keyword evidence="2" id="KW-0812">Transmembrane</keyword>
<feature type="region of interest" description="Disordered" evidence="1">
    <location>
        <begin position="127"/>
        <end position="172"/>
    </location>
</feature>
<dbReference type="OrthoDB" id="5589665at2759"/>
<dbReference type="AlphaFoldDB" id="A0A0L0RVC4"/>
<accession>A0A0L0RVC4</accession>
<keyword evidence="2" id="KW-0472">Membrane</keyword>
<protein>
    <submittedName>
        <fullName evidence="3">Uncharacterized protein</fullName>
    </submittedName>
</protein>
<proteinExistence type="predicted"/>
<gene>
    <name evidence="3" type="ORF">AMAG_00017</name>
</gene>
<reference evidence="4" key="2">
    <citation type="submission" date="2009-11" db="EMBL/GenBank/DDBJ databases">
        <title>The Genome Sequence of Allomyces macrogynus strain ATCC 38327.</title>
        <authorList>
            <consortium name="The Broad Institute Genome Sequencing Platform"/>
            <person name="Russ C."/>
            <person name="Cuomo C."/>
            <person name="Shea T."/>
            <person name="Young S.K."/>
            <person name="Zeng Q."/>
            <person name="Koehrsen M."/>
            <person name="Haas B."/>
            <person name="Borodovsky M."/>
            <person name="Guigo R."/>
            <person name="Alvarado L."/>
            <person name="Berlin A."/>
            <person name="Borenstein D."/>
            <person name="Chen Z."/>
            <person name="Engels R."/>
            <person name="Freedman E."/>
            <person name="Gellesch M."/>
            <person name="Goldberg J."/>
            <person name="Griggs A."/>
            <person name="Gujja S."/>
            <person name="Heiman D."/>
            <person name="Hepburn T."/>
            <person name="Howarth C."/>
            <person name="Jen D."/>
            <person name="Larson L."/>
            <person name="Lewis B."/>
            <person name="Mehta T."/>
            <person name="Park D."/>
            <person name="Pearson M."/>
            <person name="Roberts A."/>
            <person name="Saif S."/>
            <person name="Shenoy N."/>
            <person name="Sisk P."/>
            <person name="Stolte C."/>
            <person name="Sykes S."/>
            <person name="Walk T."/>
            <person name="White J."/>
            <person name="Yandava C."/>
            <person name="Burger G."/>
            <person name="Gray M.W."/>
            <person name="Holland P.W.H."/>
            <person name="King N."/>
            <person name="Lang F.B.F."/>
            <person name="Roger A.J."/>
            <person name="Ruiz-Trillo I."/>
            <person name="Lander E."/>
            <person name="Nusbaum C."/>
        </authorList>
    </citation>
    <scope>NUCLEOTIDE SEQUENCE [LARGE SCALE GENOMIC DNA]</scope>
    <source>
        <strain evidence="4">ATCC 38327</strain>
    </source>
</reference>
<dbReference type="Proteomes" id="UP000054350">
    <property type="component" value="Unassembled WGS sequence"/>
</dbReference>
<organism evidence="3 4">
    <name type="scientific">Allomyces macrogynus (strain ATCC 38327)</name>
    <name type="common">Allomyces javanicus var. macrogynus</name>
    <dbReference type="NCBI Taxonomy" id="578462"/>
    <lineage>
        <taxon>Eukaryota</taxon>
        <taxon>Fungi</taxon>
        <taxon>Fungi incertae sedis</taxon>
        <taxon>Blastocladiomycota</taxon>
        <taxon>Blastocladiomycetes</taxon>
        <taxon>Blastocladiales</taxon>
        <taxon>Blastocladiaceae</taxon>
        <taxon>Allomyces</taxon>
    </lineage>
</organism>
<dbReference type="EMBL" id="GG745328">
    <property type="protein sequence ID" value="KNE54021.1"/>
    <property type="molecule type" value="Genomic_DNA"/>
</dbReference>